<name>A0A1X2GQ82_9FUNG</name>
<protein>
    <recommendedName>
        <fullName evidence="4">Phosphatidylglycerol/phosphatidylinositol transfer protein</fullName>
    </recommendedName>
</protein>
<keyword evidence="3" id="KW-1185">Reference proteome</keyword>
<feature type="chain" id="PRO_5012304273" description="Phosphatidylglycerol/phosphatidylinositol transfer protein" evidence="1">
    <location>
        <begin position="22"/>
        <end position="144"/>
    </location>
</feature>
<dbReference type="Proteomes" id="UP000242146">
    <property type="component" value="Unassembled WGS sequence"/>
</dbReference>
<evidence type="ECO:0000313" key="3">
    <source>
        <dbReference type="Proteomes" id="UP000242146"/>
    </source>
</evidence>
<comment type="caution">
    <text evidence="2">The sequence shown here is derived from an EMBL/GenBank/DDBJ whole genome shotgun (WGS) entry which is preliminary data.</text>
</comment>
<feature type="signal peptide" evidence="1">
    <location>
        <begin position="1"/>
        <end position="21"/>
    </location>
</feature>
<evidence type="ECO:0008006" key="4">
    <source>
        <dbReference type="Google" id="ProtNLM"/>
    </source>
</evidence>
<proteinExistence type="predicted"/>
<dbReference type="AlphaFoldDB" id="A0A1X2GQ82"/>
<keyword evidence="1" id="KW-0732">Signal</keyword>
<sequence>MAKFFILQALMVLGFLCMAQAQRIFIQTPTNGQKVKLGQKITVQIVRPIGLQGSIEAGLAIGLYPCSGKTCPKPATEFGDVLYHGQYNPQRHELPGHPYQNFTITLPSETFYKGNSSLNVGRFHLIGAGPSANLELESVTLQVS</sequence>
<dbReference type="Pfam" id="PF19271">
    <property type="entry name" value="Nis1"/>
    <property type="match status" value="1"/>
</dbReference>
<gene>
    <name evidence="2" type="ORF">DM01DRAFT_1333525</name>
</gene>
<accession>A0A1X2GQ82</accession>
<dbReference type="OrthoDB" id="2841294at2759"/>
<evidence type="ECO:0000256" key="1">
    <source>
        <dbReference type="SAM" id="SignalP"/>
    </source>
</evidence>
<evidence type="ECO:0000313" key="2">
    <source>
        <dbReference type="EMBL" id="ORX58909.1"/>
    </source>
</evidence>
<reference evidence="2 3" key="1">
    <citation type="submission" date="2016-07" db="EMBL/GenBank/DDBJ databases">
        <title>Pervasive Adenine N6-methylation of Active Genes in Fungi.</title>
        <authorList>
            <consortium name="DOE Joint Genome Institute"/>
            <person name="Mondo S.J."/>
            <person name="Dannebaum R.O."/>
            <person name="Kuo R.C."/>
            <person name="Labutti K."/>
            <person name="Haridas S."/>
            <person name="Kuo A."/>
            <person name="Salamov A."/>
            <person name="Ahrendt S.R."/>
            <person name="Lipzen A."/>
            <person name="Sullivan W."/>
            <person name="Andreopoulos W.B."/>
            <person name="Clum A."/>
            <person name="Lindquist E."/>
            <person name="Daum C."/>
            <person name="Ramamoorthy G.K."/>
            <person name="Gryganskyi A."/>
            <person name="Culley D."/>
            <person name="Magnuson J.K."/>
            <person name="James T.Y."/>
            <person name="O'Malley M.A."/>
            <person name="Stajich J.E."/>
            <person name="Spatafora J.W."/>
            <person name="Visel A."/>
            <person name="Grigoriev I.V."/>
        </authorList>
    </citation>
    <scope>NUCLEOTIDE SEQUENCE [LARGE SCALE GENOMIC DNA]</scope>
    <source>
        <strain evidence="2 3">NRRL 3301</strain>
    </source>
</reference>
<dbReference type="EMBL" id="MCGT01000006">
    <property type="protein sequence ID" value="ORX58909.1"/>
    <property type="molecule type" value="Genomic_DNA"/>
</dbReference>
<organism evidence="2 3">
    <name type="scientific">Hesseltinella vesiculosa</name>
    <dbReference type="NCBI Taxonomy" id="101127"/>
    <lineage>
        <taxon>Eukaryota</taxon>
        <taxon>Fungi</taxon>
        <taxon>Fungi incertae sedis</taxon>
        <taxon>Mucoromycota</taxon>
        <taxon>Mucoromycotina</taxon>
        <taxon>Mucoromycetes</taxon>
        <taxon>Mucorales</taxon>
        <taxon>Cunninghamellaceae</taxon>
        <taxon>Hesseltinella</taxon>
    </lineage>
</organism>
<dbReference type="InterPro" id="IPR045469">
    <property type="entry name" value="Nis1"/>
</dbReference>